<feature type="non-terminal residue" evidence="5">
    <location>
        <position position="1"/>
    </location>
</feature>
<dbReference type="GO" id="GO:0003677">
    <property type="term" value="F:DNA binding"/>
    <property type="evidence" value="ECO:0007669"/>
    <property type="project" value="InterPro"/>
</dbReference>
<feature type="domain" description="Helicase ATP-binding" evidence="4">
    <location>
        <begin position="13"/>
        <end position="171"/>
    </location>
</feature>
<dbReference type="Gene3D" id="3.40.50.300">
    <property type="entry name" value="P-loop containing nucleotide triphosphate hydrolases"/>
    <property type="match status" value="1"/>
</dbReference>
<dbReference type="GO" id="GO:0006289">
    <property type="term" value="P:nucleotide-excision repair"/>
    <property type="evidence" value="ECO:0007669"/>
    <property type="project" value="InterPro"/>
</dbReference>
<accession>X1LL74</accession>
<keyword evidence="2" id="KW-0547">Nucleotide-binding</keyword>
<evidence type="ECO:0000259" key="4">
    <source>
        <dbReference type="PROSITE" id="PS51192"/>
    </source>
</evidence>
<reference evidence="5" key="1">
    <citation type="journal article" date="2014" name="Front. Microbiol.">
        <title>High frequency of phylogenetically diverse reductive dehalogenase-homologous genes in deep subseafloor sedimentary metagenomes.</title>
        <authorList>
            <person name="Kawai M."/>
            <person name="Futagami T."/>
            <person name="Toyoda A."/>
            <person name="Takaki Y."/>
            <person name="Nishi S."/>
            <person name="Hori S."/>
            <person name="Arai W."/>
            <person name="Tsubouchi T."/>
            <person name="Morono Y."/>
            <person name="Uchiyama I."/>
            <person name="Ito T."/>
            <person name="Fujiyama A."/>
            <person name="Inagaki F."/>
            <person name="Takami H."/>
        </authorList>
    </citation>
    <scope>NUCLEOTIDE SEQUENCE</scope>
    <source>
        <strain evidence="5">Expedition CK06-06</strain>
    </source>
</reference>
<protein>
    <recommendedName>
        <fullName evidence="4">Helicase ATP-binding domain-containing protein</fullName>
    </recommendedName>
</protein>
<dbReference type="InterPro" id="IPR004807">
    <property type="entry name" value="UvrB"/>
</dbReference>
<evidence type="ECO:0000256" key="3">
    <source>
        <dbReference type="ARBA" id="ARBA00022840"/>
    </source>
</evidence>
<dbReference type="InterPro" id="IPR041471">
    <property type="entry name" value="UvrB_inter"/>
</dbReference>
<keyword evidence="3" id="KW-0067">ATP-binding</keyword>
<dbReference type="PROSITE" id="PS51192">
    <property type="entry name" value="HELICASE_ATP_BIND_1"/>
    <property type="match status" value="1"/>
</dbReference>
<dbReference type="GO" id="GO:0005524">
    <property type="term" value="F:ATP binding"/>
    <property type="evidence" value="ECO:0007669"/>
    <property type="project" value="UniProtKB-KW"/>
</dbReference>
<evidence type="ECO:0000313" key="5">
    <source>
        <dbReference type="EMBL" id="GAI19838.1"/>
    </source>
</evidence>
<keyword evidence="1" id="KW-0963">Cytoplasm</keyword>
<dbReference type="GO" id="GO:0009380">
    <property type="term" value="C:excinuclease repair complex"/>
    <property type="evidence" value="ECO:0007669"/>
    <property type="project" value="InterPro"/>
</dbReference>
<organism evidence="5">
    <name type="scientific">marine sediment metagenome</name>
    <dbReference type="NCBI Taxonomy" id="412755"/>
    <lineage>
        <taxon>unclassified sequences</taxon>
        <taxon>metagenomes</taxon>
        <taxon>ecological metagenomes</taxon>
    </lineage>
</organism>
<dbReference type="InterPro" id="IPR027417">
    <property type="entry name" value="P-loop_NTPase"/>
</dbReference>
<dbReference type="Pfam" id="PF17757">
    <property type="entry name" value="UvrB_inter"/>
    <property type="match status" value="1"/>
</dbReference>
<dbReference type="InterPro" id="IPR006935">
    <property type="entry name" value="Helicase/UvrB_N"/>
</dbReference>
<proteinExistence type="predicted"/>
<sequence length="212" mass="24001">QGDQDKAISQLTKGIGNNFKFQSLLGVTGSGKTYSIANVIQNVQLPALVLAPNKTLAAQLCNEFKEFFPNNAVEYFVSYYDYYQPEAYLPGKDMYIEKDTSINEEIEKLRLSTTNSLYTRNDVIAVASVSCIYGLGSPSEYGRQRIILRSGKEFPREEIIGKLVNIRYERNDYDFSNGKFRVKGDTIEIFPLYLISKVSRLNLFPLQTSQGI</sequence>
<evidence type="ECO:0000256" key="1">
    <source>
        <dbReference type="ARBA" id="ARBA00022490"/>
    </source>
</evidence>
<dbReference type="Pfam" id="PF04851">
    <property type="entry name" value="ResIII"/>
    <property type="match status" value="1"/>
</dbReference>
<dbReference type="EMBL" id="BARV01021081">
    <property type="protein sequence ID" value="GAI19838.1"/>
    <property type="molecule type" value="Genomic_DNA"/>
</dbReference>
<evidence type="ECO:0000256" key="2">
    <source>
        <dbReference type="ARBA" id="ARBA00022741"/>
    </source>
</evidence>
<gene>
    <name evidence="5" type="ORF">S06H3_35011</name>
</gene>
<comment type="caution">
    <text evidence="5">The sequence shown here is derived from an EMBL/GenBank/DDBJ whole genome shotgun (WGS) entry which is preliminary data.</text>
</comment>
<dbReference type="PANTHER" id="PTHR24029">
    <property type="entry name" value="UVRABC SYSTEM PROTEIN B"/>
    <property type="match status" value="1"/>
</dbReference>
<dbReference type="AlphaFoldDB" id="X1LL74"/>
<dbReference type="GO" id="GO:0016887">
    <property type="term" value="F:ATP hydrolysis activity"/>
    <property type="evidence" value="ECO:0007669"/>
    <property type="project" value="InterPro"/>
</dbReference>
<dbReference type="SUPFAM" id="SSF52540">
    <property type="entry name" value="P-loop containing nucleoside triphosphate hydrolases"/>
    <property type="match status" value="1"/>
</dbReference>
<dbReference type="InterPro" id="IPR014001">
    <property type="entry name" value="Helicase_ATP-bd"/>
</dbReference>
<dbReference type="SMART" id="SM00487">
    <property type="entry name" value="DEXDc"/>
    <property type="match status" value="1"/>
</dbReference>
<dbReference type="PANTHER" id="PTHR24029:SF0">
    <property type="entry name" value="UVRABC SYSTEM PROTEIN B"/>
    <property type="match status" value="1"/>
</dbReference>
<name>X1LL74_9ZZZZ</name>